<dbReference type="PROSITE" id="PS50195">
    <property type="entry name" value="PX"/>
    <property type="match status" value="1"/>
</dbReference>
<dbReference type="EMBL" id="GG662654">
    <property type="protein sequence ID" value="EAR98278.2"/>
    <property type="molecule type" value="Genomic_DNA"/>
</dbReference>
<dbReference type="CDD" id="cd06093">
    <property type="entry name" value="PX_domain"/>
    <property type="match status" value="1"/>
</dbReference>
<feature type="compositionally biased region" description="Polar residues" evidence="1">
    <location>
        <begin position="774"/>
        <end position="814"/>
    </location>
</feature>
<dbReference type="PANTHER" id="PTHR12673">
    <property type="entry name" value="FACIOGENITAL DYSPLASIA PROTEIN"/>
    <property type="match status" value="1"/>
</dbReference>
<dbReference type="SMART" id="SM00325">
    <property type="entry name" value="RhoGEF"/>
    <property type="match status" value="1"/>
</dbReference>
<feature type="compositionally biased region" description="Polar residues" evidence="1">
    <location>
        <begin position="343"/>
        <end position="352"/>
    </location>
</feature>
<dbReference type="GO" id="GO:0005085">
    <property type="term" value="F:guanyl-nucleotide exchange factor activity"/>
    <property type="evidence" value="ECO:0007669"/>
    <property type="project" value="InterPro"/>
</dbReference>
<dbReference type="InterPro" id="IPR000219">
    <property type="entry name" value="DH_dom"/>
</dbReference>
<dbReference type="Pfam" id="PF21989">
    <property type="entry name" value="RA_2"/>
    <property type="match status" value="1"/>
</dbReference>
<dbReference type="PROSITE" id="PS50010">
    <property type="entry name" value="DH_2"/>
    <property type="match status" value="1"/>
</dbReference>
<dbReference type="Pfam" id="PF00621">
    <property type="entry name" value="RhoGEF"/>
    <property type="match status" value="1"/>
</dbReference>
<dbReference type="PROSITE" id="PS50096">
    <property type="entry name" value="IQ"/>
    <property type="match status" value="1"/>
</dbReference>
<dbReference type="SUPFAM" id="SSF50729">
    <property type="entry name" value="PH domain-like"/>
    <property type="match status" value="2"/>
</dbReference>
<name>I7LVI2_TETTS</name>
<dbReference type="GO" id="GO:0005737">
    <property type="term" value="C:cytoplasm"/>
    <property type="evidence" value="ECO:0007669"/>
    <property type="project" value="TreeGrafter"/>
</dbReference>
<dbReference type="Gene3D" id="2.30.29.30">
    <property type="entry name" value="Pleckstrin-homology domain (PH domain)/Phosphotyrosine-binding domain (PTB)"/>
    <property type="match status" value="2"/>
</dbReference>
<dbReference type="eggNOG" id="KOG4424">
    <property type="taxonomic scope" value="Eukaryota"/>
</dbReference>
<dbReference type="GeneID" id="7824036"/>
<feature type="region of interest" description="Disordered" evidence="1">
    <location>
        <begin position="502"/>
        <end position="553"/>
    </location>
</feature>
<dbReference type="InParanoid" id="I7LVI2"/>
<organism evidence="4 5">
    <name type="scientific">Tetrahymena thermophila (strain SB210)</name>
    <dbReference type="NCBI Taxonomy" id="312017"/>
    <lineage>
        <taxon>Eukaryota</taxon>
        <taxon>Sar</taxon>
        <taxon>Alveolata</taxon>
        <taxon>Ciliophora</taxon>
        <taxon>Intramacronucleata</taxon>
        <taxon>Oligohymenophorea</taxon>
        <taxon>Hymenostomatida</taxon>
        <taxon>Tetrahymenina</taxon>
        <taxon>Tetrahymenidae</taxon>
        <taxon>Tetrahymena</taxon>
    </lineage>
</organism>
<dbReference type="CDD" id="cd01765">
    <property type="entry name" value="FERM_F0_F1"/>
    <property type="match status" value="1"/>
</dbReference>
<dbReference type="InterPro" id="IPR051092">
    <property type="entry name" value="FYVE_RhoGEF_PH"/>
</dbReference>
<feature type="compositionally biased region" description="Acidic residues" evidence="1">
    <location>
        <begin position="721"/>
        <end position="742"/>
    </location>
</feature>
<dbReference type="KEGG" id="tet:TTHERM_00346770"/>
<evidence type="ECO:0000259" key="3">
    <source>
        <dbReference type="PROSITE" id="PS50195"/>
    </source>
</evidence>
<evidence type="ECO:0000313" key="5">
    <source>
        <dbReference type="Proteomes" id="UP000009168"/>
    </source>
</evidence>
<dbReference type="GO" id="GO:0035091">
    <property type="term" value="F:phosphatidylinositol binding"/>
    <property type="evidence" value="ECO:0007669"/>
    <property type="project" value="InterPro"/>
</dbReference>
<feature type="compositionally biased region" description="Low complexity" evidence="1">
    <location>
        <begin position="327"/>
        <end position="342"/>
    </location>
</feature>
<evidence type="ECO:0000259" key="2">
    <source>
        <dbReference type="PROSITE" id="PS50010"/>
    </source>
</evidence>
<dbReference type="Gene3D" id="1.20.900.10">
    <property type="entry name" value="Dbl homology (DH) domain"/>
    <property type="match status" value="1"/>
</dbReference>
<reference evidence="5" key="1">
    <citation type="journal article" date="2006" name="PLoS Biol.">
        <title>Macronuclear genome sequence of the ciliate Tetrahymena thermophila, a model eukaryote.</title>
        <authorList>
            <person name="Eisen J.A."/>
            <person name="Coyne R.S."/>
            <person name="Wu M."/>
            <person name="Wu D."/>
            <person name="Thiagarajan M."/>
            <person name="Wortman J.R."/>
            <person name="Badger J.H."/>
            <person name="Ren Q."/>
            <person name="Amedeo P."/>
            <person name="Jones K.M."/>
            <person name="Tallon L.J."/>
            <person name="Delcher A.L."/>
            <person name="Salzberg S.L."/>
            <person name="Silva J.C."/>
            <person name="Haas B.J."/>
            <person name="Majoros W.H."/>
            <person name="Farzad M."/>
            <person name="Carlton J.M."/>
            <person name="Smith R.K. Jr."/>
            <person name="Garg J."/>
            <person name="Pearlman R.E."/>
            <person name="Karrer K.M."/>
            <person name="Sun L."/>
            <person name="Manning G."/>
            <person name="Elde N.C."/>
            <person name="Turkewitz A.P."/>
            <person name="Asai D.J."/>
            <person name="Wilkes D.E."/>
            <person name="Wang Y."/>
            <person name="Cai H."/>
            <person name="Collins K."/>
            <person name="Stewart B.A."/>
            <person name="Lee S.R."/>
            <person name="Wilamowska K."/>
            <person name="Weinberg Z."/>
            <person name="Ruzzo W.L."/>
            <person name="Wloga D."/>
            <person name="Gaertig J."/>
            <person name="Frankel J."/>
            <person name="Tsao C.-C."/>
            <person name="Gorovsky M.A."/>
            <person name="Keeling P.J."/>
            <person name="Waller R.F."/>
            <person name="Patron N.J."/>
            <person name="Cherry J.M."/>
            <person name="Stover N.A."/>
            <person name="Krieger C.J."/>
            <person name="del Toro C."/>
            <person name="Ryder H.F."/>
            <person name="Williamson S.C."/>
            <person name="Barbeau R.A."/>
            <person name="Hamilton E.P."/>
            <person name="Orias E."/>
        </authorList>
    </citation>
    <scope>NUCLEOTIDE SEQUENCE [LARGE SCALE GENOMIC DNA]</scope>
    <source>
        <strain evidence="5">SB210</strain>
    </source>
</reference>
<sequence length="1316" mass="154124">MSRIIKEPEFFQSDSNRSSVITNQRVSNLNDLLIRARIISFNSNNRLSNMSQISQLDFEQYYQNIDLNLIVKIQSYGKMILQRKKYIKMLQKAKYRLQVIRELVCTEENYVQKLQQLRDVVYIPLLNQSKPIDQRKDIKENQMLQQQTFQLLQDVQIKQADVENIFANLQAIIELNSKFAEEMKRRKENLQYNGVFTDVCVQYAPQLKIYVTYLNNYENATKILNNLKLNNLNFKKFCNYLENYDLNGYDLQDFLIKPVQRLPKYLLLLKDLFKNTLPSHQDYIHVQTAINEFNEVCSHNNEQMDKFIRDNKLIELHRKFCLPFQQSNEQNNSNNSSLNLSSIKNTPKNSQPNLLERSKKSIFLQPLKQPIQNANANGELQLIQAGVNREFLWEENLFLVQGDTQRQVIVYFLNDIILVSVKDNQEREYLIKYLPLNEQSSYKNMPDQKYLSNLFRIIGKSDSLTFVCENDELKTQLINKINYQIIRPLRLKAKQKIKERIPEQISQSKQNSTSEDQKNSVSQISSEGQKVEDDQSKVNQDQDSNNRSYSDKSPVKLDICDDYQFPIVVTVLGTEERNSSNQMKETYTVYIAQIQIGESIKQKIFVRYSEMIELKKFIEKYIKEITDLEKLPKVFIFHHKTKIIEKRKILIENFLQKILSSQCLKNHIFCSYILSQLGLPNNFYQLPLNIGESNFDFLNDMDKEENATKLVIQSRSQSNNNEDDSQNEEDSFNYENGNEEENDMNRSNKNQQRQISVGASSFYQPKNYLAMKQKLQSSSDQNQIGQLNGQEDGDSNNLSKMNESQDVSMSQVKQFNSSGIRQAHSVNSSSIYINDSTNSSIQYADKQQNTSFSQVNSSQILNNSLFYEEKEIEIFTLDKKSYKININRSTKALDVCEILAKKLQLISFLDFRLYIEDEKKKIRFLDDDEIIFKLMFKDEFKKNELEMKIEKESSKKKILDFGESILNKLGLKHNHKYKLKFCKYMWLEKDLEEFDYKSDPVRLQLMASQILNDISQMKYVFNDKDYFLYSSLYLFINHPEVIQSAKKDGASKQVKSTIYTKIKEFLPNEIIKQNKENVWVENLLIYIETFSNELAESIKTNKQMIRESINLQDNQNQTPSDDINAAIKSFQASSQNEEQNQEISPSNKLAQNNYSQNQNRQSTIQGIGHLQQISTSIITNKKNMACMVLLDTFKKTPLYGATLFQCETYSKTIKESKKQIPQNVFICVKCDSIQILDSQKQKKKQFSFQDIKGTRVFPSSITFILRNESIAYRFDTNQSFEISQLITAYQSILVDIEKNAMTLDEESNKFKIQNQI</sequence>
<dbReference type="CDD" id="cd00160">
    <property type="entry name" value="RhoGEF"/>
    <property type="match status" value="1"/>
</dbReference>
<dbReference type="PANTHER" id="PTHR12673:SF159">
    <property type="entry name" value="LD03170P"/>
    <property type="match status" value="1"/>
</dbReference>
<feature type="compositionally biased region" description="Polar residues" evidence="1">
    <location>
        <begin position="504"/>
        <end position="528"/>
    </location>
</feature>
<feature type="region of interest" description="Disordered" evidence="1">
    <location>
        <begin position="327"/>
        <end position="352"/>
    </location>
</feature>
<dbReference type="InterPro" id="IPR036871">
    <property type="entry name" value="PX_dom_sf"/>
</dbReference>
<feature type="region of interest" description="Disordered" evidence="1">
    <location>
        <begin position="773"/>
        <end position="814"/>
    </location>
</feature>
<dbReference type="GO" id="GO:0035556">
    <property type="term" value="P:intracellular signal transduction"/>
    <property type="evidence" value="ECO:0007669"/>
    <property type="project" value="InterPro"/>
</dbReference>
<evidence type="ECO:0000313" key="4">
    <source>
        <dbReference type="EMBL" id="EAR98278.2"/>
    </source>
</evidence>
<dbReference type="SUPFAM" id="SSF48065">
    <property type="entry name" value="DBL homology domain (DH-domain)"/>
    <property type="match status" value="1"/>
</dbReference>
<evidence type="ECO:0000256" key="1">
    <source>
        <dbReference type="SAM" id="MobiDB-lite"/>
    </source>
</evidence>
<protein>
    <submittedName>
        <fullName evidence="4">RhoGEF domain protein</fullName>
    </submittedName>
</protein>
<gene>
    <name evidence="4" type="ORF">TTHERM_00346770</name>
</gene>
<dbReference type="InterPro" id="IPR001331">
    <property type="entry name" value="GDS_CDC24_CS"/>
</dbReference>
<proteinExistence type="predicted"/>
<keyword evidence="5" id="KW-1185">Reference proteome</keyword>
<feature type="region of interest" description="Disordered" evidence="1">
    <location>
        <begin position="713"/>
        <end position="753"/>
    </location>
</feature>
<dbReference type="OrthoDB" id="660555at2759"/>
<feature type="domain" description="PX" evidence="3">
    <location>
        <begin position="568"/>
        <end position="705"/>
    </location>
</feature>
<dbReference type="InterPro" id="IPR011993">
    <property type="entry name" value="PH-like_dom_sf"/>
</dbReference>
<dbReference type="RefSeq" id="XP_001018523.2">
    <property type="nucleotide sequence ID" value="XM_001018523.3"/>
</dbReference>
<feature type="domain" description="DH" evidence="2">
    <location>
        <begin position="95"/>
        <end position="303"/>
    </location>
</feature>
<dbReference type="SUPFAM" id="SSF64268">
    <property type="entry name" value="PX domain"/>
    <property type="match status" value="1"/>
</dbReference>
<dbReference type="Proteomes" id="UP000009168">
    <property type="component" value="Unassembled WGS sequence"/>
</dbReference>
<dbReference type="STRING" id="312017.I7LVI2"/>
<dbReference type="Gene3D" id="3.10.20.90">
    <property type="entry name" value="Phosphatidylinositol 3-kinase Catalytic Subunit, Chain A, domain 1"/>
    <property type="match status" value="1"/>
</dbReference>
<dbReference type="PROSITE" id="PS00741">
    <property type="entry name" value="DH_1"/>
    <property type="match status" value="1"/>
</dbReference>
<dbReference type="InterPro" id="IPR001683">
    <property type="entry name" value="PX_dom"/>
</dbReference>
<accession>I7LVI2</accession>
<dbReference type="InterPro" id="IPR035899">
    <property type="entry name" value="DBL_dom_sf"/>
</dbReference>
<dbReference type="Gene3D" id="3.30.1520.10">
    <property type="entry name" value="Phox-like domain"/>
    <property type="match status" value="1"/>
</dbReference>
<feature type="compositionally biased region" description="Polar residues" evidence="1">
    <location>
        <begin position="537"/>
        <end position="548"/>
    </location>
</feature>
<dbReference type="Pfam" id="PF00787">
    <property type="entry name" value="PX"/>
    <property type="match status" value="1"/>
</dbReference>